<dbReference type="AlphaFoldDB" id="A0A834WW34"/>
<comment type="caution">
    <text evidence="1">The sequence shown here is derived from an EMBL/GenBank/DDBJ whole genome shotgun (WGS) entry which is preliminary data.</text>
</comment>
<keyword evidence="2" id="KW-1185">Reference proteome</keyword>
<dbReference type="OrthoDB" id="1430885at2759"/>
<name>A0A834WW34_9FABA</name>
<dbReference type="EMBL" id="JAAIUW010000005">
    <property type="protein sequence ID" value="KAF7833388.1"/>
    <property type="molecule type" value="Genomic_DNA"/>
</dbReference>
<proteinExistence type="predicted"/>
<dbReference type="Proteomes" id="UP000634136">
    <property type="component" value="Unassembled WGS sequence"/>
</dbReference>
<evidence type="ECO:0000313" key="1">
    <source>
        <dbReference type="EMBL" id="KAF7833388.1"/>
    </source>
</evidence>
<gene>
    <name evidence="1" type="ORF">G2W53_015721</name>
</gene>
<evidence type="ECO:0000313" key="2">
    <source>
        <dbReference type="Proteomes" id="UP000634136"/>
    </source>
</evidence>
<reference evidence="1" key="1">
    <citation type="submission" date="2020-09" db="EMBL/GenBank/DDBJ databases">
        <title>Genome-Enabled Discovery of Anthraquinone Biosynthesis in Senna tora.</title>
        <authorList>
            <person name="Kang S.-H."/>
            <person name="Pandey R.P."/>
            <person name="Lee C.-M."/>
            <person name="Sim J.-S."/>
            <person name="Jeong J.-T."/>
            <person name="Choi B.-S."/>
            <person name="Jung M."/>
            <person name="Ginzburg D."/>
            <person name="Zhao K."/>
            <person name="Won S.Y."/>
            <person name="Oh T.-J."/>
            <person name="Yu Y."/>
            <person name="Kim N.-H."/>
            <person name="Lee O.R."/>
            <person name="Lee T.-H."/>
            <person name="Bashyal P."/>
            <person name="Kim T.-S."/>
            <person name="Lee W.-H."/>
            <person name="Kawkins C."/>
            <person name="Kim C.-K."/>
            <person name="Kim J.S."/>
            <person name="Ahn B.O."/>
            <person name="Rhee S.Y."/>
            <person name="Sohng J.K."/>
        </authorList>
    </citation>
    <scope>NUCLEOTIDE SEQUENCE</scope>
    <source>
        <tissue evidence="1">Leaf</tissue>
    </source>
</reference>
<protein>
    <submittedName>
        <fullName evidence="1">F-box protein</fullName>
    </submittedName>
</protein>
<accession>A0A834WW34</accession>
<organism evidence="1 2">
    <name type="scientific">Senna tora</name>
    <dbReference type="NCBI Taxonomy" id="362788"/>
    <lineage>
        <taxon>Eukaryota</taxon>
        <taxon>Viridiplantae</taxon>
        <taxon>Streptophyta</taxon>
        <taxon>Embryophyta</taxon>
        <taxon>Tracheophyta</taxon>
        <taxon>Spermatophyta</taxon>
        <taxon>Magnoliopsida</taxon>
        <taxon>eudicotyledons</taxon>
        <taxon>Gunneridae</taxon>
        <taxon>Pentapetalae</taxon>
        <taxon>rosids</taxon>
        <taxon>fabids</taxon>
        <taxon>Fabales</taxon>
        <taxon>Fabaceae</taxon>
        <taxon>Caesalpinioideae</taxon>
        <taxon>Cassia clade</taxon>
        <taxon>Senna</taxon>
    </lineage>
</organism>
<sequence length="65" mass="7542">MAYTIEDGESRMLRVPKEARRGSHDLSCKMGIIENKEKKDSPPEEESPLHMINEHLKVLEDENSY</sequence>